<dbReference type="OrthoDB" id="2098436at2759"/>
<evidence type="ECO:0000256" key="1">
    <source>
        <dbReference type="SAM" id="SignalP"/>
    </source>
</evidence>
<keyword evidence="1" id="KW-0732">Signal</keyword>
<dbReference type="VEuPathDB" id="FungiDB:BTJ68_02035"/>
<sequence>MRTGNMYRFVATSALLSSVASAAPQGWSALSILSSADASYQTSGAGDYGNAGGYGTTGSASPAMTDDAQPTTVSGTRVLKSAPSVAIDQSGNVPGYTNADASFADDSVTPLTEIPTSFGMNSQIPASHVSADVGGSQVSSYPTGYTSHGPYSGTATTTGAVMNTPYVYPEGTIPTGPVAATKTYYNTNGMLQTNEPIPYTPAGGLGTNGSEPRYMVESDFDYESLALGLYQEWIELDAFNNAVALFSEEEFLRYGLTPEDVSLIQFMGQQEQGHATLITNLLGETAPVQCTYNHPFTNPREFVDYQQILTRWGESGVWGFINHLDSREVGQLLAQSIATEARQEMIFRQMSGLHPMPVWFEAGIPQSWAWTFMAPYISSCPENQTRLAWQNFPALHVANQANINRVSPNDTAIWERVDNRTSSPATIPEQDDSCINLNKTGYGCGPAITRNRSEPLSFPGKQVLLEWDTPGKPVGPNNSYVTSVSDVAGEPAYVAWAAQLNLTYTPLTVTGPNTGYTYQPNATVYENGQQIVNGTMFIAVTDTDMPLTPFNLSMINPHVLALGVYQAG</sequence>
<dbReference type="PANTHER" id="PTHR38705">
    <property type="entry name" value="PROTEIN RDS1"/>
    <property type="match status" value="1"/>
</dbReference>
<dbReference type="PANTHER" id="PTHR38705:SF1">
    <property type="entry name" value="PROTEIN RDS1"/>
    <property type="match status" value="1"/>
</dbReference>
<reference evidence="2 3" key="1">
    <citation type="journal article" date="2018" name="BMC Genomics">
        <title>Genomic evidence for intraspecific hybridization in a clonal and extremely halotolerant yeast.</title>
        <authorList>
            <person name="Gostincar C."/>
            <person name="Stajich J.E."/>
            <person name="Zupancic J."/>
            <person name="Zalar P."/>
            <person name="Gunde-Cimerman N."/>
        </authorList>
    </citation>
    <scope>NUCLEOTIDE SEQUENCE [LARGE SCALE GENOMIC DNA]</scope>
    <source>
        <strain evidence="2 3">EXF-2682</strain>
    </source>
</reference>
<gene>
    <name evidence="2" type="ORF">D0863_07827</name>
</gene>
<comment type="caution">
    <text evidence="2">The sequence shown here is derived from an EMBL/GenBank/DDBJ whole genome shotgun (WGS) entry which is preliminary data.</text>
</comment>
<feature type="chain" id="PRO_5017959987" description="Stress response protein Rds1" evidence="1">
    <location>
        <begin position="23"/>
        <end position="568"/>
    </location>
</feature>
<accession>A0A3M7DSR3</accession>
<dbReference type="EMBL" id="QWIP01000274">
    <property type="protein sequence ID" value="RMY67378.1"/>
    <property type="molecule type" value="Genomic_DNA"/>
</dbReference>
<dbReference type="AlphaFoldDB" id="A0A3M7DSR3"/>
<organism evidence="2 3">
    <name type="scientific">Hortaea werneckii</name>
    <name type="common">Black yeast</name>
    <name type="synonym">Cladosporium werneckii</name>
    <dbReference type="NCBI Taxonomy" id="91943"/>
    <lineage>
        <taxon>Eukaryota</taxon>
        <taxon>Fungi</taxon>
        <taxon>Dikarya</taxon>
        <taxon>Ascomycota</taxon>
        <taxon>Pezizomycotina</taxon>
        <taxon>Dothideomycetes</taxon>
        <taxon>Dothideomycetidae</taxon>
        <taxon>Mycosphaerellales</taxon>
        <taxon>Teratosphaeriaceae</taxon>
        <taxon>Hortaea</taxon>
    </lineage>
</organism>
<evidence type="ECO:0000313" key="3">
    <source>
        <dbReference type="Proteomes" id="UP000269276"/>
    </source>
</evidence>
<name>A0A3M7DSR3_HORWE</name>
<feature type="signal peptide" evidence="1">
    <location>
        <begin position="1"/>
        <end position="22"/>
    </location>
</feature>
<protein>
    <recommendedName>
        <fullName evidence="4">Stress response protein Rds1</fullName>
    </recommendedName>
</protein>
<evidence type="ECO:0008006" key="4">
    <source>
        <dbReference type="Google" id="ProtNLM"/>
    </source>
</evidence>
<dbReference type="Proteomes" id="UP000269276">
    <property type="component" value="Unassembled WGS sequence"/>
</dbReference>
<dbReference type="InterPro" id="IPR039254">
    <property type="entry name" value="Rds1"/>
</dbReference>
<dbReference type="Pfam" id="PF13668">
    <property type="entry name" value="Ferritin_2"/>
    <property type="match status" value="1"/>
</dbReference>
<proteinExistence type="predicted"/>
<evidence type="ECO:0000313" key="2">
    <source>
        <dbReference type="EMBL" id="RMY67378.1"/>
    </source>
</evidence>